<protein>
    <submittedName>
        <fullName evidence="2">SHOCT domain-containing protein</fullName>
    </submittedName>
</protein>
<dbReference type="InterPro" id="IPR018649">
    <property type="entry name" value="SHOCT"/>
</dbReference>
<organism evidence="2 3">
    <name type="scientific">Micromonospora carbonacea</name>
    <dbReference type="NCBI Taxonomy" id="47853"/>
    <lineage>
        <taxon>Bacteria</taxon>
        <taxon>Bacillati</taxon>
        <taxon>Actinomycetota</taxon>
        <taxon>Actinomycetes</taxon>
        <taxon>Micromonosporales</taxon>
        <taxon>Micromonosporaceae</taxon>
        <taxon>Micromonospora</taxon>
    </lineage>
</organism>
<dbReference type="Proteomes" id="UP000509335">
    <property type="component" value="Chromosome"/>
</dbReference>
<dbReference type="EMBL" id="CP058322">
    <property type="protein sequence ID" value="QLD24615.1"/>
    <property type="molecule type" value="Genomic_DNA"/>
</dbReference>
<dbReference type="AlphaFoldDB" id="A0A7H8XIJ7"/>
<name>A0A7H8XIJ7_9ACTN</name>
<evidence type="ECO:0000313" key="3">
    <source>
        <dbReference type="Proteomes" id="UP000509335"/>
    </source>
</evidence>
<sequence length="170" mass="19071">MFDQRRIRKRGLAAQALVLSVREASALGGNGSWQKYDFVLEVRPGDREAFRAELRERFYIVERKPGEADVVSVKYDPHTLKVIFDLAGDPRFDVEAMQRRTAQLKWDTYQRSQSRDASSEGRAAFVTPQGATPGRATEERTQALARLVGLRDAGAISEAEFTALKARLSP</sequence>
<dbReference type="KEGG" id="mcab:HXZ27_10750"/>
<accession>A0A7H8XIJ7</accession>
<dbReference type="Pfam" id="PF09851">
    <property type="entry name" value="SHOCT"/>
    <property type="match status" value="1"/>
</dbReference>
<gene>
    <name evidence="2" type="ORF">HXZ27_10750</name>
</gene>
<evidence type="ECO:0000313" key="2">
    <source>
        <dbReference type="EMBL" id="QLD24615.1"/>
    </source>
</evidence>
<proteinExistence type="predicted"/>
<feature type="domain" description="SHOCT" evidence="1">
    <location>
        <begin position="142"/>
        <end position="168"/>
    </location>
</feature>
<evidence type="ECO:0000259" key="1">
    <source>
        <dbReference type="Pfam" id="PF09851"/>
    </source>
</evidence>
<reference evidence="2 3" key="1">
    <citation type="submission" date="2020-07" db="EMBL/GenBank/DDBJ databases">
        <title>A bifunctional nitrone conjugated secondary metabolite targeting the ribosome.</title>
        <authorList>
            <person name="Limbrick E.M."/>
            <person name="Graf M."/>
            <person name="Derewacz D.K."/>
            <person name="Nguyen F."/>
            <person name="Spraggins J.M."/>
            <person name="Wieland M."/>
            <person name="Ynigez-Gutierrez A.E."/>
            <person name="Reisman B.J."/>
            <person name="Zinshteyn B."/>
            <person name="McCulloch K."/>
            <person name="Iverson T.M."/>
            <person name="Green R."/>
            <person name="Wilson D.N."/>
            <person name="Bachmann B.O."/>
        </authorList>
    </citation>
    <scope>NUCLEOTIDE SEQUENCE [LARGE SCALE GENOMIC DNA]</scope>
    <source>
        <strain evidence="3">aurantiaca</strain>
    </source>
</reference>